<gene>
    <name evidence="2" type="ORF">PIB30_090686</name>
</gene>
<dbReference type="EMBL" id="JASCZI010273627">
    <property type="protein sequence ID" value="MED6225124.1"/>
    <property type="molecule type" value="Genomic_DNA"/>
</dbReference>
<dbReference type="Pfam" id="PF26130">
    <property type="entry name" value="PB1-like"/>
    <property type="match status" value="1"/>
</dbReference>
<evidence type="ECO:0000313" key="2">
    <source>
        <dbReference type="EMBL" id="MED6225124.1"/>
    </source>
</evidence>
<keyword evidence="3" id="KW-1185">Reference proteome</keyword>
<comment type="caution">
    <text evidence="2">The sequence shown here is derived from an EMBL/GenBank/DDBJ whole genome shotgun (WGS) entry which is preliminary data.</text>
</comment>
<reference evidence="2 3" key="1">
    <citation type="journal article" date="2023" name="Plants (Basel)">
        <title>Bridging the Gap: Combining Genomics and Transcriptomics Approaches to Understand Stylosanthes scabra, an Orphan Legume from the Brazilian Caatinga.</title>
        <authorList>
            <person name="Ferreira-Neto J.R.C."/>
            <person name="da Silva M.D."/>
            <person name="Binneck E."/>
            <person name="de Melo N.F."/>
            <person name="da Silva R.H."/>
            <person name="de Melo A.L.T.M."/>
            <person name="Pandolfi V."/>
            <person name="Bustamante F.O."/>
            <person name="Brasileiro-Vidal A.C."/>
            <person name="Benko-Iseppon A.M."/>
        </authorList>
    </citation>
    <scope>NUCLEOTIDE SEQUENCE [LARGE SCALE GENOMIC DNA]</scope>
    <source>
        <tissue evidence="2">Leaves</tissue>
    </source>
</reference>
<evidence type="ECO:0000259" key="1">
    <source>
        <dbReference type="Pfam" id="PF26130"/>
    </source>
</evidence>
<dbReference type="Proteomes" id="UP001341840">
    <property type="component" value="Unassembled WGS sequence"/>
</dbReference>
<sequence length="154" mass="17816">MGIDFVNYSDLVKLLESIGYSKFKCMKWYDIVEDDLERVLHKLKWDKQINEMCDQVMRNIGLVDEFHIYVEHEVDIPILADEDLEPNVEIVLEDNNSASSLPSSTDDGLPCVHGMAAITKKRENPEDFVHNWLCMTSIHATYKSFISPMPSEEY</sequence>
<name>A0ABU6ZT24_9FABA</name>
<protein>
    <recommendedName>
        <fullName evidence="1">PB1-like domain-containing protein</fullName>
    </recommendedName>
</protein>
<dbReference type="InterPro" id="IPR058594">
    <property type="entry name" value="PB1-like_dom_pln"/>
</dbReference>
<proteinExistence type="predicted"/>
<organism evidence="2 3">
    <name type="scientific">Stylosanthes scabra</name>
    <dbReference type="NCBI Taxonomy" id="79078"/>
    <lineage>
        <taxon>Eukaryota</taxon>
        <taxon>Viridiplantae</taxon>
        <taxon>Streptophyta</taxon>
        <taxon>Embryophyta</taxon>
        <taxon>Tracheophyta</taxon>
        <taxon>Spermatophyta</taxon>
        <taxon>Magnoliopsida</taxon>
        <taxon>eudicotyledons</taxon>
        <taxon>Gunneridae</taxon>
        <taxon>Pentapetalae</taxon>
        <taxon>rosids</taxon>
        <taxon>fabids</taxon>
        <taxon>Fabales</taxon>
        <taxon>Fabaceae</taxon>
        <taxon>Papilionoideae</taxon>
        <taxon>50 kb inversion clade</taxon>
        <taxon>dalbergioids sensu lato</taxon>
        <taxon>Dalbergieae</taxon>
        <taxon>Pterocarpus clade</taxon>
        <taxon>Stylosanthes</taxon>
    </lineage>
</organism>
<accession>A0ABU6ZT24</accession>
<evidence type="ECO:0000313" key="3">
    <source>
        <dbReference type="Proteomes" id="UP001341840"/>
    </source>
</evidence>
<feature type="domain" description="PB1-like" evidence="1">
    <location>
        <begin position="3"/>
        <end position="72"/>
    </location>
</feature>